<evidence type="ECO:0000313" key="10">
    <source>
        <dbReference type="Proteomes" id="UP000465221"/>
    </source>
</evidence>
<keyword evidence="2" id="KW-0805">Transcription regulation</keyword>
<dbReference type="PROSITE" id="PS50048">
    <property type="entry name" value="ZN2_CY6_FUNGAL_2"/>
    <property type="match status" value="1"/>
</dbReference>
<dbReference type="AlphaFoldDB" id="A0A8H3P7S7"/>
<comment type="caution">
    <text evidence="9">The sequence shown here is derived from an EMBL/GenBank/DDBJ whole genome shotgun (WGS) entry which is preliminary data.</text>
</comment>
<evidence type="ECO:0000313" key="9">
    <source>
        <dbReference type="EMBL" id="GFF47123.1"/>
    </source>
</evidence>
<evidence type="ECO:0000256" key="5">
    <source>
        <dbReference type="ARBA" id="ARBA00023242"/>
    </source>
</evidence>
<dbReference type="Pfam" id="PF04082">
    <property type="entry name" value="Fungal_trans"/>
    <property type="match status" value="1"/>
</dbReference>
<feature type="compositionally biased region" description="Polar residues" evidence="7">
    <location>
        <begin position="8"/>
        <end position="43"/>
    </location>
</feature>
<evidence type="ECO:0000256" key="2">
    <source>
        <dbReference type="ARBA" id="ARBA00023015"/>
    </source>
</evidence>
<dbReference type="EMBL" id="BLKC01000068">
    <property type="protein sequence ID" value="GFF47123.1"/>
    <property type="molecule type" value="Genomic_DNA"/>
</dbReference>
<dbReference type="Gene3D" id="4.10.240.10">
    <property type="entry name" value="Zn(2)-C6 fungal-type DNA-binding domain"/>
    <property type="match status" value="1"/>
</dbReference>
<evidence type="ECO:0000256" key="4">
    <source>
        <dbReference type="ARBA" id="ARBA00023163"/>
    </source>
</evidence>
<reference evidence="9 10" key="1">
    <citation type="submission" date="2020-01" db="EMBL/GenBank/DDBJ databases">
        <title>Draft genome sequence of Aspergillus udagawae IFM 46972.</title>
        <authorList>
            <person name="Takahashi H."/>
            <person name="Yaguchi T."/>
        </authorList>
    </citation>
    <scope>NUCLEOTIDE SEQUENCE [LARGE SCALE GENOMIC DNA]</scope>
    <source>
        <strain evidence="9 10">IFM 46972</strain>
    </source>
</reference>
<accession>A0A8H3P7S7</accession>
<evidence type="ECO:0000256" key="6">
    <source>
        <dbReference type="SAM" id="Coils"/>
    </source>
</evidence>
<protein>
    <submittedName>
        <fullName evidence="9">Uncharacterized transcriptional regulatory protein C3C7.04</fullName>
    </submittedName>
</protein>
<evidence type="ECO:0000256" key="1">
    <source>
        <dbReference type="ARBA" id="ARBA00022723"/>
    </source>
</evidence>
<name>A0A8H3P7S7_9EURO</name>
<keyword evidence="5" id="KW-0539">Nucleus</keyword>
<dbReference type="SMART" id="SM00066">
    <property type="entry name" value="GAL4"/>
    <property type="match status" value="1"/>
</dbReference>
<dbReference type="GO" id="GO:0008270">
    <property type="term" value="F:zinc ion binding"/>
    <property type="evidence" value="ECO:0007669"/>
    <property type="project" value="InterPro"/>
</dbReference>
<dbReference type="InterPro" id="IPR053230">
    <property type="entry name" value="Trans_reg_galc"/>
</dbReference>
<keyword evidence="4" id="KW-0804">Transcription</keyword>
<evidence type="ECO:0000256" key="3">
    <source>
        <dbReference type="ARBA" id="ARBA00023125"/>
    </source>
</evidence>
<dbReference type="PANTHER" id="PTHR47654">
    <property type="entry name" value="ZN(II)2CYS6 TRANSCRIPTION FACTOR (EUROFUNG)-RELATED"/>
    <property type="match status" value="1"/>
</dbReference>
<keyword evidence="1" id="KW-0479">Metal-binding</keyword>
<dbReference type="InterPro" id="IPR001138">
    <property type="entry name" value="Zn2Cys6_DnaBD"/>
</dbReference>
<keyword evidence="3" id="KW-0238">DNA-binding</keyword>
<evidence type="ECO:0000256" key="7">
    <source>
        <dbReference type="SAM" id="MobiDB-lite"/>
    </source>
</evidence>
<dbReference type="SMART" id="SM00906">
    <property type="entry name" value="Fungal_trans"/>
    <property type="match status" value="1"/>
</dbReference>
<dbReference type="SUPFAM" id="SSF57701">
    <property type="entry name" value="Zn2/Cys6 DNA-binding domain"/>
    <property type="match status" value="1"/>
</dbReference>
<organism evidence="9 10">
    <name type="scientific">Aspergillus udagawae</name>
    <dbReference type="NCBI Taxonomy" id="91492"/>
    <lineage>
        <taxon>Eukaryota</taxon>
        <taxon>Fungi</taxon>
        <taxon>Dikarya</taxon>
        <taxon>Ascomycota</taxon>
        <taxon>Pezizomycotina</taxon>
        <taxon>Eurotiomycetes</taxon>
        <taxon>Eurotiomycetidae</taxon>
        <taxon>Eurotiales</taxon>
        <taxon>Aspergillaceae</taxon>
        <taxon>Aspergillus</taxon>
        <taxon>Aspergillus subgen. Fumigati</taxon>
    </lineage>
</organism>
<feature type="domain" description="Zn(2)-C6 fungal-type" evidence="8">
    <location>
        <begin position="63"/>
        <end position="92"/>
    </location>
</feature>
<feature type="coiled-coil region" evidence="6">
    <location>
        <begin position="90"/>
        <end position="124"/>
    </location>
</feature>
<proteinExistence type="predicted"/>
<gene>
    <name evidence="9" type="ORF">IFM46972_08218</name>
</gene>
<dbReference type="CDD" id="cd14686">
    <property type="entry name" value="bZIP"/>
    <property type="match status" value="1"/>
</dbReference>
<sequence length="785" mass="88657">MESEDAQSLEQSRFSDPAENVSSSLFSKESTEGLQSEEVSSSKVPIPRLAPPRTTGNRRIRTACAACREQKAKCSEHRPCLRCISFGITCTSLESKRESRERQIEELEQQVALYEELLQHLRSRVDTRDAELITRTLLGTSPITRPPSPDLVSATHSTSTQPSFAVDYVEEDYHRNQQLHAFGYLGSHSEISWIRDLRKEIDRATPSAESKAASPGNGSKALTSVSYFLDDQNLLVDRGISPYDRPSRTIGDKLIHLYFDAVHPSFPIVGRIPFMQQYALYYSRPNVRPPGRWLAILNLIFALGAKFGHLLSEPWIKGTNGPLEYFSRAQKLNFTNGQLFDHPNLQQVQAEGLSAFWLMSMGHINRAWRTCGLSVRSAIALGINLRSESKDTPNFSKELRYRVWWSIYTLENTLSIMTGRPTSAADTFCTTPLPIPYEEDQFHGPIASQLLSDYSVRYSYMQAFSSRRHKHPPSQVSKKPAPSVGHYLASTINEAAPSNSLYFLYFIDITMIMRRAIDVLYSPGGSREPWPKVGATIMDLVRDADAWSSSLPEVFQFRPMQKSRSFERQRWSLAFRFYSTKITISRPSLCRTDRLRPGQFQNPPLDQRKNAKICVDSACDILDLLPDTPDVLWLIRLSPWWCIIHYLMQSATILLIELDFCVKFDVEEAAKITLLVEKAMGWLLAMAADNLAAQRAWEVCHSLYCCISLTPVDSMMATPSASTSPVPPQSNILRAMQDGLQLTQSHVSLPQNIVVHPTLQTMYDQFVPRESSGAMSDNPGNTNYQ</sequence>
<dbReference type="PROSITE" id="PS00463">
    <property type="entry name" value="ZN2_CY6_FUNGAL_1"/>
    <property type="match status" value="1"/>
</dbReference>
<evidence type="ECO:0000259" key="8">
    <source>
        <dbReference type="PROSITE" id="PS50048"/>
    </source>
</evidence>
<dbReference type="InterPro" id="IPR036864">
    <property type="entry name" value="Zn2-C6_fun-type_DNA-bd_sf"/>
</dbReference>
<dbReference type="Pfam" id="PF00172">
    <property type="entry name" value="Zn_clus"/>
    <property type="match status" value="1"/>
</dbReference>
<dbReference type="CDD" id="cd00067">
    <property type="entry name" value="GAL4"/>
    <property type="match status" value="1"/>
</dbReference>
<dbReference type="GO" id="GO:0003677">
    <property type="term" value="F:DNA binding"/>
    <property type="evidence" value="ECO:0007669"/>
    <property type="project" value="UniProtKB-KW"/>
</dbReference>
<dbReference type="GO" id="GO:0006351">
    <property type="term" value="P:DNA-templated transcription"/>
    <property type="evidence" value="ECO:0007669"/>
    <property type="project" value="InterPro"/>
</dbReference>
<feature type="region of interest" description="Disordered" evidence="7">
    <location>
        <begin position="1"/>
        <end position="55"/>
    </location>
</feature>
<dbReference type="Proteomes" id="UP000465221">
    <property type="component" value="Unassembled WGS sequence"/>
</dbReference>
<dbReference type="CDD" id="cd12148">
    <property type="entry name" value="fungal_TF_MHR"/>
    <property type="match status" value="1"/>
</dbReference>
<keyword evidence="6" id="KW-0175">Coiled coil</keyword>
<dbReference type="InterPro" id="IPR007219">
    <property type="entry name" value="XnlR_reg_dom"/>
</dbReference>
<dbReference type="PANTHER" id="PTHR47654:SF1">
    <property type="entry name" value="ZN(II)2CYS6 TRANSCRIPTION FACTOR (EUROFUNG)"/>
    <property type="match status" value="1"/>
</dbReference>
<dbReference type="GO" id="GO:0000981">
    <property type="term" value="F:DNA-binding transcription factor activity, RNA polymerase II-specific"/>
    <property type="evidence" value="ECO:0007669"/>
    <property type="project" value="InterPro"/>
</dbReference>